<accession>A0A1G6KLQ7</accession>
<dbReference type="InterPro" id="IPR015424">
    <property type="entry name" value="PyrdxlP-dep_Trfase"/>
</dbReference>
<reference evidence="3" key="1">
    <citation type="submission" date="2016-10" db="EMBL/GenBank/DDBJ databases">
        <authorList>
            <person name="Varghese N."/>
            <person name="Submissions S."/>
        </authorList>
    </citation>
    <scope>NUCLEOTIDE SEQUENCE [LARGE SCALE GENOMIC DNA]</scope>
    <source>
        <strain evidence="3">IBRC-M 10403</strain>
    </source>
</reference>
<keyword evidence="3" id="KW-1185">Reference proteome</keyword>
<keyword evidence="2" id="KW-0456">Lyase</keyword>
<dbReference type="Pfam" id="PF00266">
    <property type="entry name" value="Aminotran_5"/>
    <property type="match status" value="1"/>
</dbReference>
<gene>
    <name evidence="2" type="ORF">SAMN05216174_101986</name>
</gene>
<dbReference type="OrthoDB" id="250246at2"/>
<evidence type="ECO:0000259" key="1">
    <source>
        <dbReference type="Pfam" id="PF00266"/>
    </source>
</evidence>
<dbReference type="Gene3D" id="3.90.1150.10">
    <property type="entry name" value="Aspartate Aminotransferase, domain 1"/>
    <property type="match status" value="1"/>
</dbReference>
<dbReference type="GO" id="GO:0016829">
    <property type="term" value="F:lyase activity"/>
    <property type="evidence" value="ECO:0007669"/>
    <property type="project" value="UniProtKB-KW"/>
</dbReference>
<evidence type="ECO:0000313" key="2">
    <source>
        <dbReference type="EMBL" id="SDC32009.1"/>
    </source>
</evidence>
<protein>
    <submittedName>
        <fullName evidence="2">Selenocysteine lyase/Cysteine desulfurase</fullName>
    </submittedName>
</protein>
<dbReference type="PANTHER" id="PTHR43586:SF21">
    <property type="entry name" value="PYRIDOXAL PHOSPHATE (PLP)-DEPENDENT ASPARTATE AMINOTRANSFERASE SUPERFAMILY"/>
    <property type="match status" value="1"/>
</dbReference>
<sequence>MRTAFGEQFDVPPGYLNTASIGIPPARVADAVAESVARWRSGADSAPGFDESVAVSRAAWAGLVGVDPGRVAIGASVSQQVGMVAAGVPDGTRVVVARGEFTSATFPFAAQAGRGVTVTEVDHADLAERAGEFDLAVVSIVQSAGGAIADLAALRACGARVLLDATQAVGWLPLDLGWADWVVGAGYKWLLSPRGAAWLAIRPDAAEWTHPVAANWYAGEDPWDTVYDLPLRLAADARAYDLAPVWLAHVGAAAALPWLASLDRAAVHRHCVGLADDLLARLDLPPRGSAIVSLDLPGAADRLAAAGIRCAVRAGRARLACHIYNTEEDVADAVRAITRDRR</sequence>
<dbReference type="SUPFAM" id="SSF53383">
    <property type="entry name" value="PLP-dependent transferases"/>
    <property type="match status" value="1"/>
</dbReference>
<dbReference type="InterPro" id="IPR015422">
    <property type="entry name" value="PyrdxlP-dep_Trfase_small"/>
</dbReference>
<dbReference type="Gene3D" id="3.40.640.10">
    <property type="entry name" value="Type I PLP-dependent aspartate aminotransferase-like (Major domain)"/>
    <property type="match status" value="1"/>
</dbReference>
<dbReference type="Proteomes" id="UP000199501">
    <property type="component" value="Unassembled WGS sequence"/>
</dbReference>
<proteinExistence type="predicted"/>
<feature type="domain" description="Aminotransferase class V" evidence="1">
    <location>
        <begin position="84"/>
        <end position="283"/>
    </location>
</feature>
<dbReference type="InterPro" id="IPR000192">
    <property type="entry name" value="Aminotrans_V_dom"/>
</dbReference>
<dbReference type="STRING" id="1271860.SAMN05216174_101986"/>
<evidence type="ECO:0000313" key="3">
    <source>
        <dbReference type="Proteomes" id="UP000199501"/>
    </source>
</evidence>
<dbReference type="AlphaFoldDB" id="A0A1G6KLQ7"/>
<name>A0A1G6KLQ7_9PSEU</name>
<dbReference type="InterPro" id="IPR015421">
    <property type="entry name" value="PyrdxlP-dep_Trfase_major"/>
</dbReference>
<dbReference type="EMBL" id="FMZZ01000001">
    <property type="protein sequence ID" value="SDC32009.1"/>
    <property type="molecule type" value="Genomic_DNA"/>
</dbReference>
<dbReference type="PANTHER" id="PTHR43586">
    <property type="entry name" value="CYSTEINE DESULFURASE"/>
    <property type="match status" value="1"/>
</dbReference>
<organism evidence="2 3">
    <name type="scientific">Actinokineospora iranica</name>
    <dbReference type="NCBI Taxonomy" id="1271860"/>
    <lineage>
        <taxon>Bacteria</taxon>
        <taxon>Bacillati</taxon>
        <taxon>Actinomycetota</taxon>
        <taxon>Actinomycetes</taxon>
        <taxon>Pseudonocardiales</taxon>
        <taxon>Pseudonocardiaceae</taxon>
        <taxon>Actinokineospora</taxon>
    </lineage>
</organism>
<dbReference type="RefSeq" id="WP_091448455.1">
    <property type="nucleotide sequence ID" value="NZ_FMZZ01000001.1"/>
</dbReference>